<proteinExistence type="predicted"/>
<dbReference type="KEGG" id="lok:Loa_02724"/>
<dbReference type="HOGENOM" id="CLU_3374399_0_0_6"/>
<gene>
    <name evidence="1" type="ORF">Loa_02724</name>
</gene>
<keyword evidence="2" id="KW-1185">Reference proteome</keyword>
<evidence type="ECO:0000313" key="2">
    <source>
        <dbReference type="Proteomes" id="UP000018838"/>
    </source>
</evidence>
<name>W0BEI5_9GAMM</name>
<evidence type="ECO:0000313" key="1">
    <source>
        <dbReference type="EMBL" id="AHE68255.1"/>
    </source>
</evidence>
<sequence length="34" mass="3900">MSKRTILSYSANLEVSGFFYHQQICDGYKGDFHG</sequence>
<reference evidence="1 2" key="1">
    <citation type="journal article" date="2013" name="Int. J. Med. Microbiol.">
        <title>Legionella oakridgensis ATCC 33761 genome sequence and phenotypic characterization reveals its replication capacity in amoebae.</title>
        <authorList>
            <person name="Brzuszkiewicz E."/>
            <person name="Schulz T."/>
            <person name="Rydzewski K."/>
            <person name="Daniel R."/>
            <person name="Gillmaier N."/>
            <person name="Dittmann C."/>
            <person name="Holland G."/>
            <person name="Schunder E."/>
            <person name="Lautner M."/>
            <person name="Eisenreich W."/>
            <person name="Luck C."/>
            <person name="Heuner K."/>
        </authorList>
    </citation>
    <scope>NUCLEOTIDE SEQUENCE [LARGE SCALE GENOMIC DNA]</scope>
    <source>
        <strain>OR-10</strain>
        <strain evidence="2">ATCC 33761</strain>
    </source>
</reference>
<dbReference type="Proteomes" id="UP000018838">
    <property type="component" value="Chromosome"/>
</dbReference>
<dbReference type="EMBL" id="CP004006">
    <property type="protein sequence ID" value="AHE68255.1"/>
    <property type="molecule type" value="Genomic_DNA"/>
</dbReference>
<dbReference type="AlphaFoldDB" id="W0BEI5"/>
<protein>
    <submittedName>
        <fullName evidence="1">Uncharacterized protein</fullName>
    </submittedName>
</protein>
<organism evidence="1 2">
    <name type="scientific">Legionella oakridgensis ATCC 33761 = DSM 21215</name>
    <dbReference type="NCBI Taxonomy" id="1268635"/>
    <lineage>
        <taxon>Bacteria</taxon>
        <taxon>Pseudomonadati</taxon>
        <taxon>Pseudomonadota</taxon>
        <taxon>Gammaproteobacteria</taxon>
        <taxon>Legionellales</taxon>
        <taxon>Legionellaceae</taxon>
        <taxon>Legionella</taxon>
    </lineage>
</organism>
<accession>W0BEI5</accession>